<dbReference type="GO" id="GO:0008168">
    <property type="term" value="F:methyltransferase activity"/>
    <property type="evidence" value="ECO:0007669"/>
    <property type="project" value="InterPro"/>
</dbReference>
<accession>A0AAD9ZU22</accession>
<dbReference type="InterPro" id="IPR044689">
    <property type="entry name" value="CGR2/3"/>
</dbReference>
<sequence length="152" mass="17186">MQVYVVSKLLKEKDTEAWGVEPYDLDDADDNCNSLVRSIGWVVDIKFPMPYRPKLFSLVTVSDAVMDYLAPKYLNKTLTGLARLSADGVVIIAGYLGQHRAKVAELSKFSRPSQVMIKGCDEIMFLDPEDCQVITRFMLYNSRRLGPYPSLL</sequence>
<reference evidence="1" key="1">
    <citation type="journal article" date="2023" name="Plant J.">
        <title>Genome sequences and population genomics provide insights into the demographic history, inbreeding, and mutation load of two 'living fossil' tree species of Dipteronia.</title>
        <authorList>
            <person name="Feng Y."/>
            <person name="Comes H.P."/>
            <person name="Chen J."/>
            <person name="Zhu S."/>
            <person name="Lu R."/>
            <person name="Zhang X."/>
            <person name="Li P."/>
            <person name="Qiu J."/>
            <person name="Olsen K.M."/>
            <person name="Qiu Y."/>
        </authorList>
    </citation>
    <scope>NUCLEOTIDE SEQUENCE</scope>
    <source>
        <strain evidence="1">NBL</strain>
    </source>
</reference>
<protein>
    <submittedName>
        <fullName evidence="1">Uncharacterized protein</fullName>
    </submittedName>
</protein>
<keyword evidence="2" id="KW-1185">Reference proteome</keyword>
<dbReference type="AlphaFoldDB" id="A0AAD9ZU22"/>
<dbReference type="Proteomes" id="UP001281410">
    <property type="component" value="Unassembled WGS sequence"/>
</dbReference>
<name>A0AAD9ZU22_9ROSI</name>
<dbReference type="EMBL" id="JANJYJ010000008">
    <property type="protein sequence ID" value="KAK3193162.1"/>
    <property type="molecule type" value="Genomic_DNA"/>
</dbReference>
<organism evidence="1 2">
    <name type="scientific">Dipteronia sinensis</name>
    <dbReference type="NCBI Taxonomy" id="43782"/>
    <lineage>
        <taxon>Eukaryota</taxon>
        <taxon>Viridiplantae</taxon>
        <taxon>Streptophyta</taxon>
        <taxon>Embryophyta</taxon>
        <taxon>Tracheophyta</taxon>
        <taxon>Spermatophyta</taxon>
        <taxon>Magnoliopsida</taxon>
        <taxon>eudicotyledons</taxon>
        <taxon>Gunneridae</taxon>
        <taxon>Pentapetalae</taxon>
        <taxon>rosids</taxon>
        <taxon>malvids</taxon>
        <taxon>Sapindales</taxon>
        <taxon>Sapindaceae</taxon>
        <taxon>Hippocastanoideae</taxon>
        <taxon>Acereae</taxon>
        <taxon>Dipteronia</taxon>
    </lineage>
</organism>
<dbReference type="GO" id="GO:0045488">
    <property type="term" value="P:pectin metabolic process"/>
    <property type="evidence" value="ECO:0007669"/>
    <property type="project" value="InterPro"/>
</dbReference>
<comment type="caution">
    <text evidence="1">The sequence shown here is derived from an EMBL/GenBank/DDBJ whole genome shotgun (WGS) entry which is preliminary data.</text>
</comment>
<evidence type="ECO:0000313" key="2">
    <source>
        <dbReference type="Proteomes" id="UP001281410"/>
    </source>
</evidence>
<evidence type="ECO:0000313" key="1">
    <source>
        <dbReference type="EMBL" id="KAK3193162.1"/>
    </source>
</evidence>
<dbReference type="PANTHER" id="PTHR34208">
    <property type="entry name" value="S-ADENOSYL-L-METHIONINE-DEPENDENT METHYLTRANSFERASE-RELATED"/>
    <property type="match status" value="1"/>
</dbReference>
<dbReference type="PANTHER" id="PTHR34208:SF5">
    <property type="entry name" value="OS01G0144000 PROTEIN"/>
    <property type="match status" value="1"/>
</dbReference>
<gene>
    <name evidence="1" type="ORF">Dsin_024472</name>
</gene>
<proteinExistence type="predicted"/>